<protein>
    <recommendedName>
        <fullName evidence="5">Secreted protein</fullName>
    </recommendedName>
</protein>
<dbReference type="PROSITE" id="PS51257">
    <property type="entry name" value="PROKAR_LIPOPROTEIN"/>
    <property type="match status" value="1"/>
</dbReference>
<dbReference type="RefSeq" id="WP_146471755.1">
    <property type="nucleotide sequence ID" value="NZ_BNCF01000001.1"/>
</dbReference>
<dbReference type="AlphaFoldDB" id="A0A918YUD3"/>
<sequence>MFRPSVSLLPVVLLAALAGCTRQAPEERTQTMMRAADAAPPSETAPAVPARAQEAEADEVDVRRTTRWPVARLTSGQARISCTLDYAATGDGAALTSLEFFSVLDAMSPCQDAGVVRLSYDGKIAADFTDLVKRVAAMADRMGIRKRVLDLNSSGGQVEDAIAAGDDIGQAGWTIWVREGAVCHSSCVLVLAAGDNRMVAGEVGIHRMMRVRSKATTRAELSRELQDIYAEVKDYLQRNGVAIAIADVMMTVPNRSLRLLTAEEMARYGLSGPNAAQDDLNRIALIRKCGEAFVWRKDAFAQAYAQECERQGRDVDEVNTCGMKLRERFGFPDEKCPDESPLSEYDAGLALLPVAPAGGGSRAGR</sequence>
<dbReference type="Gene3D" id="3.90.226.10">
    <property type="entry name" value="2-enoyl-CoA Hydratase, Chain A, domain 1"/>
    <property type="match status" value="1"/>
</dbReference>
<dbReference type="SUPFAM" id="SSF52096">
    <property type="entry name" value="ClpP/crotonase"/>
    <property type="match status" value="1"/>
</dbReference>
<feature type="signal peptide" evidence="2">
    <location>
        <begin position="1"/>
        <end position="24"/>
    </location>
</feature>
<evidence type="ECO:0008006" key="5">
    <source>
        <dbReference type="Google" id="ProtNLM"/>
    </source>
</evidence>
<evidence type="ECO:0000256" key="2">
    <source>
        <dbReference type="SAM" id="SignalP"/>
    </source>
</evidence>
<organism evidence="3 4">
    <name type="scientific">Vulcaniibacterium thermophilum</name>
    <dbReference type="NCBI Taxonomy" id="1169913"/>
    <lineage>
        <taxon>Bacteria</taxon>
        <taxon>Pseudomonadati</taxon>
        <taxon>Pseudomonadota</taxon>
        <taxon>Gammaproteobacteria</taxon>
        <taxon>Lysobacterales</taxon>
        <taxon>Lysobacteraceae</taxon>
        <taxon>Vulcaniibacterium</taxon>
    </lineage>
</organism>
<dbReference type="Proteomes" id="UP000636453">
    <property type="component" value="Unassembled WGS sequence"/>
</dbReference>
<reference evidence="3" key="2">
    <citation type="submission" date="2020-09" db="EMBL/GenBank/DDBJ databases">
        <authorList>
            <person name="Sun Q."/>
            <person name="Kim S."/>
        </authorList>
    </citation>
    <scope>NUCLEOTIDE SEQUENCE</scope>
    <source>
        <strain evidence="3">KCTC 32020</strain>
    </source>
</reference>
<proteinExistence type="predicted"/>
<dbReference type="EMBL" id="BNCF01000001">
    <property type="protein sequence ID" value="GHE25007.1"/>
    <property type="molecule type" value="Genomic_DNA"/>
</dbReference>
<reference evidence="3" key="1">
    <citation type="journal article" date="2014" name="Int. J. Syst. Evol. Microbiol.">
        <title>Complete genome sequence of Corynebacterium casei LMG S-19264T (=DSM 44701T), isolated from a smear-ripened cheese.</title>
        <authorList>
            <consortium name="US DOE Joint Genome Institute (JGI-PGF)"/>
            <person name="Walter F."/>
            <person name="Albersmeier A."/>
            <person name="Kalinowski J."/>
            <person name="Ruckert C."/>
        </authorList>
    </citation>
    <scope>NUCLEOTIDE SEQUENCE</scope>
    <source>
        <strain evidence="3">KCTC 32020</strain>
    </source>
</reference>
<evidence type="ECO:0000256" key="1">
    <source>
        <dbReference type="SAM" id="MobiDB-lite"/>
    </source>
</evidence>
<keyword evidence="4" id="KW-1185">Reference proteome</keyword>
<accession>A0A918YUD3</accession>
<gene>
    <name evidence="3" type="ORF">GCM10007167_01150</name>
</gene>
<comment type="caution">
    <text evidence="3">The sequence shown here is derived from an EMBL/GenBank/DDBJ whole genome shotgun (WGS) entry which is preliminary data.</text>
</comment>
<feature type="chain" id="PRO_5037172153" description="Secreted protein" evidence="2">
    <location>
        <begin position="25"/>
        <end position="365"/>
    </location>
</feature>
<name>A0A918YUD3_9GAMM</name>
<evidence type="ECO:0000313" key="3">
    <source>
        <dbReference type="EMBL" id="GHE25007.1"/>
    </source>
</evidence>
<dbReference type="OrthoDB" id="6034073at2"/>
<dbReference type="InterPro" id="IPR029045">
    <property type="entry name" value="ClpP/crotonase-like_dom_sf"/>
</dbReference>
<feature type="region of interest" description="Disordered" evidence="1">
    <location>
        <begin position="36"/>
        <end position="57"/>
    </location>
</feature>
<evidence type="ECO:0000313" key="4">
    <source>
        <dbReference type="Proteomes" id="UP000636453"/>
    </source>
</evidence>
<keyword evidence="2" id="KW-0732">Signal</keyword>